<sequence>MTTDAIDQPSPSSTPVSTQSRERTWEDVHAEVRYSIVSIESAFPFPFGITSPKTSFGTGFVVDSEVGIILSNLHIMGVCPTTHKATFDTNEFVYLQPLHYDPIHDFAFFRYDPAALKHTKPKSIKLFPEGARPGVPFQMIGNASGEKLTVCSGTLSQVNRNSPERSDDQDVNTFYFQASTTSAGGSSGSPVLDINGNAIALNAAKNLQNGSSFFLPLDRIVYSLEYIRRGEQVPRGTVQTVFVFETYDEMQRLGLPEKEADSSRLANPKSEGMLVVETVLRSGPADRALETGDIVVSLSGTLICDFVGLESALDANVNGTVDFVVSRKGELVPVTVNVQDMYDVTPTQLLDIETATLHNMSLLLAHKHLSPVTGVYVADHVDMFLPTVDLETYRLIISANGTPTPDLTALLGVFRTVPVGQPMILKIASLRNIDNY</sequence>
<evidence type="ECO:0000313" key="1">
    <source>
        <dbReference type="EMBL" id="KAJ1949142.1"/>
    </source>
</evidence>
<dbReference type="EMBL" id="JANBPW010000535">
    <property type="protein sequence ID" value="KAJ1949142.1"/>
    <property type="molecule type" value="Genomic_DNA"/>
</dbReference>
<name>A0ACC1JEJ2_9FUNG</name>
<accession>A0ACC1JEJ2</accession>
<keyword evidence="2" id="KW-1185">Reference proteome</keyword>
<proteinExistence type="predicted"/>
<organism evidence="1 2">
    <name type="scientific">Linderina macrospora</name>
    <dbReference type="NCBI Taxonomy" id="4868"/>
    <lineage>
        <taxon>Eukaryota</taxon>
        <taxon>Fungi</taxon>
        <taxon>Fungi incertae sedis</taxon>
        <taxon>Zoopagomycota</taxon>
        <taxon>Kickxellomycotina</taxon>
        <taxon>Kickxellomycetes</taxon>
        <taxon>Kickxellales</taxon>
        <taxon>Kickxellaceae</taxon>
        <taxon>Linderina</taxon>
    </lineage>
</organism>
<feature type="non-terminal residue" evidence="1">
    <location>
        <position position="436"/>
    </location>
</feature>
<comment type="caution">
    <text evidence="1">The sequence shown here is derived from an EMBL/GenBank/DDBJ whole genome shotgun (WGS) entry which is preliminary data.</text>
</comment>
<reference evidence="1" key="1">
    <citation type="submission" date="2022-07" db="EMBL/GenBank/DDBJ databases">
        <title>Phylogenomic reconstructions and comparative analyses of Kickxellomycotina fungi.</title>
        <authorList>
            <person name="Reynolds N.K."/>
            <person name="Stajich J.E."/>
            <person name="Barry K."/>
            <person name="Grigoriev I.V."/>
            <person name="Crous P."/>
            <person name="Smith M.E."/>
        </authorList>
    </citation>
    <scope>NUCLEOTIDE SEQUENCE</scope>
    <source>
        <strain evidence="1">NRRL 5244</strain>
    </source>
</reference>
<protein>
    <submittedName>
        <fullName evidence="1">Uncharacterized protein</fullName>
    </submittedName>
</protein>
<evidence type="ECO:0000313" key="2">
    <source>
        <dbReference type="Proteomes" id="UP001150603"/>
    </source>
</evidence>
<gene>
    <name evidence="1" type="ORF">FBU59_001275</name>
</gene>
<dbReference type="Proteomes" id="UP001150603">
    <property type="component" value="Unassembled WGS sequence"/>
</dbReference>